<feature type="active site" description="Proton acceptor" evidence="16">
    <location>
        <position position="92"/>
    </location>
</feature>
<proteinExistence type="inferred from homology"/>
<evidence type="ECO:0000256" key="1">
    <source>
        <dbReference type="ARBA" id="ARBA00001206"/>
    </source>
</evidence>
<evidence type="ECO:0000256" key="5">
    <source>
        <dbReference type="ARBA" id="ARBA00011738"/>
    </source>
</evidence>
<feature type="binding site" evidence="16">
    <location>
        <begin position="90"/>
        <end position="93"/>
    </location>
    <ligand>
        <name>substrate</name>
    </ligand>
</feature>
<dbReference type="PANTHER" id="PTHR34265:SF1">
    <property type="entry name" value="TYPE III PANTOTHENATE KINASE"/>
    <property type="match status" value="1"/>
</dbReference>
<dbReference type="InterPro" id="IPR043129">
    <property type="entry name" value="ATPase_NBD"/>
</dbReference>
<evidence type="ECO:0000256" key="7">
    <source>
        <dbReference type="ARBA" id="ARBA00022490"/>
    </source>
</evidence>
<gene>
    <name evidence="16" type="primary">coaX</name>
    <name evidence="17" type="ORF">BFP71_04815</name>
</gene>
<feature type="binding site" evidence="16">
    <location>
        <position position="113"/>
    </location>
    <ligand>
        <name>K(+)</name>
        <dbReference type="ChEBI" id="CHEBI:29103"/>
    </ligand>
</feature>
<dbReference type="EC" id="2.7.1.33" evidence="6 16"/>
<feature type="binding site" evidence="16">
    <location>
        <begin position="6"/>
        <end position="13"/>
    </location>
    <ligand>
        <name>ATP</name>
        <dbReference type="ChEBI" id="CHEBI:30616"/>
    </ligand>
</feature>
<dbReference type="PANTHER" id="PTHR34265">
    <property type="entry name" value="TYPE III PANTOTHENATE KINASE"/>
    <property type="match status" value="1"/>
</dbReference>
<dbReference type="InterPro" id="IPR004619">
    <property type="entry name" value="Type_III_PanK"/>
</dbReference>
<keyword evidence="9 16" id="KW-0547">Nucleotide-binding</keyword>
<dbReference type="GO" id="GO:0005737">
    <property type="term" value="C:cytoplasm"/>
    <property type="evidence" value="ECO:0007669"/>
    <property type="project" value="UniProtKB-SubCell"/>
</dbReference>
<evidence type="ECO:0000256" key="10">
    <source>
        <dbReference type="ARBA" id="ARBA00022777"/>
    </source>
</evidence>
<dbReference type="GO" id="GO:0004594">
    <property type="term" value="F:pantothenate kinase activity"/>
    <property type="evidence" value="ECO:0007669"/>
    <property type="project" value="UniProtKB-UniRule"/>
</dbReference>
<feature type="binding site" evidence="16">
    <location>
        <position position="83"/>
    </location>
    <ligand>
        <name>substrate</name>
    </ligand>
</feature>
<accession>A0A1E5T6J0</accession>
<evidence type="ECO:0000256" key="12">
    <source>
        <dbReference type="ARBA" id="ARBA00022958"/>
    </source>
</evidence>
<dbReference type="Proteomes" id="UP000095552">
    <property type="component" value="Unassembled WGS sequence"/>
</dbReference>
<evidence type="ECO:0000256" key="2">
    <source>
        <dbReference type="ARBA" id="ARBA00001958"/>
    </source>
</evidence>
<keyword evidence="12 16" id="KW-0630">Potassium</keyword>
<evidence type="ECO:0000256" key="6">
    <source>
        <dbReference type="ARBA" id="ARBA00012102"/>
    </source>
</evidence>
<dbReference type="EMBL" id="MDGQ01000003">
    <property type="protein sequence ID" value="OEK06983.1"/>
    <property type="molecule type" value="Genomic_DNA"/>
</dbReference>
<dbReference type="STRING" id="1563681.BFP71_04815"/>
<sequence>MNLVIDFGNTNIKCAVFDTDHLRDTQTFKEISDVRAYINDHIYYQIGVCSVSHDPATIKAKIPELENALFLNHKTKTPLQINYNTPNTLGMDRLAAAVGGQALFPDTPLMIIDIGTCITYDYVSATGTYEGGIISPGIELRYKSMNDYTKNLPLLHDLDSESFIGKSTRSSMTSGVINGIAAEIQSHISQLLLNNADLKVIMTGGGSKTFESKIKSDIFVSLEIVLVGLNRVLEYNVE</sequence>
<keyword evidence="11 16" id="KW-0067">ATP-binding</keyword>
<comment type="function">
    <text evidence="16">Catalyzes the phosphorylation of pantothenate (Pan), the first step in CoA biosynthesis.</text>
</comment>
<evidence type="ECO:0000256" key="4">
    <source>
        <dbReference type="ARBA" id="ARBA00005225"/>
    </source>
</evidence>
<keyword evidence="8 16" id="KW-0808">Transferase</keyword>
<dbReference type="GO" id="GO:0015937">
    <property type="term" value="P:coenzyme A biosynthetic process"/>
    <property type="evidence" value="ECO:0007669"/>
    <property type="project" value="UniProtKB-UniRule"/>
</dbReference>
<comment type="cofactor">
    <cofactor evidence="2">
        <name>K(+)</name>
        <dbReference type="ChEBI" id="CHEBI:29103"/>
    </cofactor>
</comment>
<comment type="subcellular location">
    <subcellularLocation>
        <location evidence="3 16">Cytoplasm</location>
    </subcellularLocation>
</comment>
<protein>
    <recommendedName>
        <fullName evidence="15 16">Type III pantothenate kinase</fullName>
        <ecNumber evidence="6 16">2.7.1.33</ecNumber>
    </recommendedName>
    <alternativeName>
        <fullName evidence="16">PanK-III</fullName>
    </alternativeName>
    <alternativeName>
        <fullName evidence="16">Pantothenic acid kinase</fullName>
    </alternativeName>
</protein>
<evidence type="ECO:0000256" key="15">
    <source>
        <dbReference type="ARBA" id="ARBA00040883"/>
    </source>
</evidence>
<evidence type="ECO:0000256" key="3">
    <source>
        <dbReference type="ARBA" id="ARBA00004496"/>
    </source>
</evidence>
<comment type="caution">
    <text evidence="17">The sequence shown here is derived from an EMBL/GenBank/DDBJ whole genome shotgun (WGS) entry which is preliminary data.</text>
</comment>
<dbReference type="AlphaFoldDB" id="A0A1E5T6J0"/>
<evidence type="ECO:0000256" key="9">
    <source>
        <dbReference type="ARBA" id="ARBA00022741"/>
    </source>
</evidence>
<comment type="pathway">
    <text evidence="4 16">Cofactor biosynthesis; coenzyme A biosynthesis; CoA from (R)-pantothenate: step 1/5.</text>
</comment>
<comment type="similarity">
    <text evidence="14 16">Belongs to the type III pantothenate kinase family.</text>
</comment>
<keyword evidence="13 16" id="KW-0173">Coenzyme A biosynthesis</keyword>
<evidence type="ECO:0000256" key="16">
    <source>
        <dbReference type="HAMAP-Rule" id="MF_01274"/>
    </source>
</evidence>
<evidence type="ECO:0000256" key="8">
    <source>
        <dbReference type="ARBA" id="ARBA00022679"/>
    </source>
</evidence>
<dbReference type="GO" id="GO:0046872">
    <property type="term" value="F:metal ion binding"/>
    <property type="evidence" value="ECO:0007669"/>
    <property type="project" value="UniProtKB-KW"/>
</dbReference>
<organism evidence="17 18">
    <name type="scientific">Roseivirga misakiensis</name>
    <dbReference type="NCBI Taxonomy" id="1563681"/>
    <lineage>
        <taxon>Bacteria</taxon>
        <taxon>Pseudomonadati</taxon>
        <taxon>Bacteroidota</taxon>
        <taxon>Cytophagia</taxon>
        <taxon>Cytophagales</taxon>
        <taxon>Roseivirgaceae</taxon>
        <taxon>Roseivirga</taxon>
    </lineage>
</organism>
<comment type="subunit">
    <text evidence="5 16">Homodimer.</text>
</comment>
<feature type="binding site" evidence="16">
    <location>
        <position position="116"/>
    </location>
    <ligand>
        <name>ATP</name>
        <dbReference type="ChEBI" id="CHEBI:30616"/>
    </ligand>
</feature>
<dbReference type="NCBIfam" id="TIGR00671">
    <property type="entry name" value="baf"/>
    <property type="match status" value="1"/>
</dbReference>
<comment type="cofactor">
    <cofactor evidence="16">
        <name>NH4(+)</name>
        <dbReference type="ChEBI" id="CHEBI:28938"/>
    </cofactor>
    <cofactor evidence="16">
        <name>K(+)</name>
        <dbReference type="ChEBI" id="CHEBI:29103"/>
    </cofactor>
    <text evidence="16">A monovalent cation. Ammonium or potassium.</text>
</comment>
<evidence type="ECO:0000256" key="11">
    <source>
        <dbReference type="ARBA" id="ARBA00022840"/>
    </source>
</evidence>
<evidence type="ECO:0000256" key="14">
    <source>
        <dbReference type="ARBA" id="ARBA00038036"/>
    </source>
</evidence>
<reference evidence="17 18" key="1">
    <citation type="submission" date="2016-08" db="EMBL/GenBank/DDBJ databases">
        <title>Draft genome of Fabibacter sp. strain SK-8.</title>
        <authorList>
            <person name="Wong S.-K."/>
            <person name="Hamasaki K."/>
            <person name="Yoshizawa S."/>
        </authorList>
    </citation>
    <scope>NUCLEOTIDE SEQUENCE [LARGE SCALE GENOMIC DNA]</scope>
    <source>
        <strain evidence="17 18">SK-8</strain>
    </source>
</reference>
<name>A0A1E5T6J0_9BACT</name>
<evidence type="ECO:0000256" key="13">
    <source>
        <dbReference type="ARBA" id="ARBA00022993"/>
    </source>
</evidence>
<dbReference type="HAMAP" id="MF_01274">
    <property type="entry name" value="Pantothen_kinase_3"/>
    <property type="match status" value="1"/>
</dbReference>
<keyword evidence="10 16" id="KW-0418">Kinase</keyword>
<keyword evidence="7 16" id="KW-0963">Cytoplasm</keyword>
<dbReference type="UniPathway" id="UPA00241">
    <property type="reaction ID" value="UER00352"/>
</dbReference>
<evidence type="ECO:0000313" key="17">
    <source>
        <dbReference type="EMBL" id="OEK06983.1"/>
    </source>
</evidence>
<evidence type="ECO:0000313" key="18">
    <source>
        <dbReference type="Proteomes" id="UP000095552"/>
    </source>
</evidence>
<dbReference type="Pfam" id="PF03309">
    <property type="entry name" value="Pan_kinase"/>
    <property type="match status" value="1"/>
</dbReference>
<dbReference type="Gene3D" id="3.30.420.40">
    <property type="match status" value="1"/>
</dbReference>
<keyword evidence="16" id="KW-0479">Metal-binding</keyword>
<feature type="binding site" evidence="16">
    <location>
        <position position="168"/>
    </location>
    <ligand>
        <name>substrate</name>
    </ligand>
</feature>
<dbReference type="CDD" id="cd24015">
    <property type="entry name" value="ASKHA_NBD_PanK-III"/>
    <property type="match status" value="1"/>
</dbReference>
<dbReference type="RefSeq" id="WP_069834295.1">
    <property type="nucleotide sequence ID" value="NZ_MDGQ01000003.1"/>
</dbReference>
<dbReference type="OrthoDB" id="9804707at2"/>
<comment type="catalytic activity">
    <reaction evidence="1 16">
        <text>(R)-pantothenate + ATP = (R)-4'-phosphopantothenate + ADP + H(+)</text>
        <dbReference type="Rhea" id="RHEA:16373"/>
        <dbReference type="ChEBI" id="CHEBI:10986"/>
        <dbReference type="ChEBI" id="CHEBI:15378"/>
        <dbReference type="ChEBI" id="CHEBI:29032"/>
        <dbReference type="ChEBI" id="CHEBI:30616"/>
        <dbReference type="ChEBI" id="CHEBI:456216"/>
        <dbReference type="EC" id="2.7.1.33"/>
    </reaction>
</comment>
<dbReference type="GO" id="GO:0005524">
    <property type="term" value="F:ATP binding"/>
    <property type="evidence" value="ECO:0007669"/>
    <property type="project" value="UniProtKB-UniRule"/>
</dbReference>
<dbReference type="SUPFAM" id="SSF53067">
    <property type="entry name" value="Actin-like ATPase domain"/>
    <property type="match status" value="2"/>
</dbReference>
<keyword evidence="18" id="KW-1185">Reference proteome</keyword>